<evidence type="ECO:0000259" key="1">
    <source>
        <dbReference type="Pfam" id="PF01636"/>
    </source>
</evidence>
<dbReference type="AlphaFoldDB" id="A0A1M5B1F5"/>
<dbReference type="RefSeq" id="WP_234995654.1">
    <property type="nucleotide sequence ID" value="NZ_FQVN01000003.1"/>
</dbReference>
<accession>A0A1M5B1F5</accession>
<keyword evidence="2" id="KW-0418">Kinase</keyword>
<dbReference type="Gene3D" id="3.30.200.20">
    <property type="entry name" value="Phosphorylase Kinase, domain 1"/>
    <property type="match status" value="1"/>
</dbReference>
<dbReference type="GO" id="GO:0016301">
    <property type="term" value="F:kinase activity"/>
    <property type="evidence" value="ECO:0007669"/>
    <property type="project" value="UniProtKB-KW"/>
</dbReference>
<protein>
    <submittedName>
        <fullName evidence="2">Thiamine kinase</fullName>
    </submittedName>
</protein>
<dbReference type="InterPro" id="IPR002575">
    <property type="entry name" value="Aminoglycoside_PTrfase"/>
</dbReference>
<dbReference type="SUPFAM" id="SSF56112">
    <property type="entry name" value="Protein kinase-like (PK-like)"/>
    <property type="match status" value="1"/>
</dbReference>
<keyword evidence="2" id="KW-0808">Transferase</keyword>
<dbReference type="EMBL" id="FQVN01000003">
    <property type="protein sequence ID" value="SHF36157.1"/>
    <property type="molecule type" value="Genomic_DNA"/>
</dbReference>
<keyword evidence="3" id="KW-1185">Reference proteome</keyword>
<dbReference type="InterPro" id="IPR011009">
    <property type="entry name" value="Kinase-like_dom_sf"/>
</dbReference>
<proteinExistence type="predicted"/>
<feature type="domain" description="Aminoglycoside phosphotransferase" evidence="1">
    <location>
        <begin position="74"/>
        <end position="269"/>
    </location>
</feature>
<dbReference type="STRING" id="2017.SAMN05444320_103348"/>
<organism evidence="2 3">
    <name type="scientific">Streptoalloteichus hindustanus</name>
    <dbReference type="NCBI Taxonomy" id="2017"/>
    <lineage>
        <taxon>Bacteria</taxon>
        <taxon>Bacillati</taxon>
        <taxon>Actinomycetota</taxon>
        <taxon>Actinomycetes</taxon>
        <taxon>Pseudonocardiales</taxon>
        <taxon>Pseudonocardiaceae</taxon>
        <taxon>Streptoalloteichus</taxon>
    </lineage>
</organism>
<dbReference type="Proteomes" id="UP000184501">
    <property type="component" value="Unassembled WGS sequence"/>
</dbReference>
<dbReference type="Gene3D" id="3.90.1200.10">
    <property type="match status" value="1"/>
</dbReference>
<name>A0A1M5B1F5_STRHI</name>
<evidence type="ECO:0000313" key="2">
    <source>
        <dbReference type="EMBL" id="SHF36157.1"/>
    </source>
</evidence>
<dbReference type="Pfam" id="PF01636">
    <property type="entry name" value="APH"/>
    <property type="match status" value="1"/>
</dbReference>
<evidence type="ECO:0000313" key="3">
    <source>
        <dbReference type="Proteomes" id="UP000184501"/>
    </source>
</evidence>
<reference evidence="2 3" key="1">
    <citation type="submission" date="2016-11" db="EMBL/GenBank/DDBJ databases">
        <authorList>
            <person name="Jaros S."/>
            <person name="Januszkiewicz K."/>
            <person name="Wedrychowicz H."/>
        </authorList>
    </citation>
    <scope>NUCLEOTIDE SEQUENCE [LARGE SCALE GENOMIC DNA]</scope>
    <source>
        <strain evidence="2 3">DSM 44523</strain>
    </source>
</reference>
<sequence length="333" mass="35851">MPPPLVGGLRAVRSAVLTMLTDSGRVLRPSWAEVPATVRVVVEEKLGSAVSKAWGQVGGFTPGLASRLALADGRRVFVKGLPATHAQAASYRLEGHVVVRLPANAPTPRLLFGVDEEWIVLAFEDVDGREPNVRPGSPDLAAVLSALNGLAKAFTPCPVRDAPSVLVDLAPLLRGWAALAVAPPTDLDPWALRNLDSLVAVETAWHPWAEGDTLLHNDLRPDNLIRRVADGRVVVVDWSYPCHGAPWLDVVSLVPHLLMAGHTPADAERLVLSRSAVARVPAWAVTGFAAAWAGYWELNSRLPEPAGSLGLRAYQRRAASAARQWVAHRTRWP</sequence>
<gene>
    <name evidence="2" type="ORF">SAMN05444320_103348</name>
</gene>